<sequence length="178" mass="19574">MGLARGLGPAYVFDPGNRGKRRTSVTFRFEGEIVIEAHRDTSASASDVWSVLANGWLYPSWVVGASRMRAVSADWPAVGSRLHHSVGAWPALIDDSTEVLFAEENRELRLLAQVYPAKAVVCLRLEPRESGCHLAMSEGAASAPLKWVPQTAQDLAVLPRNLECLRRLSFLAEHKTKP</sequence>
<dbReference type="Gene3D" id="3.30.530.20">
    <property type="match status" value="1"/>
</dbReference>
<evidence type="ECO:0000313" key="2">
    <source>
        <dbReference type="Proteomes" id="UP000183407"/>
    </source>
</evidence>
<dbReference type="Proteomes" id="UP000183407">
    <property type="component" value="Unassembled WGS sequence"/>
</dbReference>
<dbReference type="CDD" id="cd07812">
    <property type="entry name" value="SRPBCC"/>
    <property type="match status" value="1"/>
</dbReference>
<dbReference type="InterPro" id="IPR023393">
    <property type="entry name" value="START-like_dom_sf"/>
</dbReference>
<dbReference type="SUPFAM" id="SSF55961">
    <property type="entry name" value="Bet v1-like"/>
    <property type="match status" value="1"/>
</dbReference>
<dbReference type="AlphaFoldDB" id="A0A1H5MMR4"/>
<proteinExistence type="predicted"/>
<dbReference type="EMBL" id="FNTL01000005">
    <property type="protein sequence ID" value="SEE89921.1"/>
    <property type="molecule type" value="Genomic_DNA"/>
</dbReference>
<protein>
    <recommendedName>
        <fullName evidence="3">Polyketide cyclase / dehydrase and lipid transport</fullName>
    </recommendedName>
</protein>
<gene>
    <name evidence="1" type="ORF">SAMN04490220_9086</name>
</gene>
<accession>A0A1H5MMR4</accession>
<reference evidence="2" key="1">
    <citation type="submission" date="2016-10" db="EMBL/GenBank/DDBJ databases">
        <authorList>
            <person name="Varghese N."/>
        </authorList>
    </citation>
    <scope>NUCLEOTIDE SEQUENCE [LARGE SCALE GENOMIC DNA]</scope>
    <source>
        <strain evidence="2">DSM 44719</strain>
    </source>
</reference>
<evidence type="ECO:0000313" key="1">
    <source>
        <dbReference type="EMBL" id="SEE89921.1"/>
    </source>
</evidence>
<evidence type="ECO:0008006" key="3">
    <source>
        <dbReference type="Google" id="ProtNLM"/>
    </source>
</evidence>
<organism evidence="1 2">
    <name type="scientific">Rhodococcus jostii</name>
    <dbReference type="NCBI Taxonomy" id="132919"/>
    <lineage>
        <taxon>Bacteria</taxon>
        <taxon>Bacillati</taxon>
        <taxon>Actinomycetota</taxon>
        <taxon>Actinomycetes</taxon>
        <taxon>Mycobacteriales</taxon>
        <taxon>Nocardiaceae</taxon>
        <taxon>Rhodococcus</taxon>
    </lineage>
</organism>
<name>A0A1H5MMR4_RHOJO</name>
<dbReference type="RefSeq" id="WP_378382181.1">
    <property type="nucleotide sequence ID" value="NZ_FNTL01000005.1"/>
</dbReference>